<gene>
    <name evidence="2" type="ORF">JBS370_LOCUS43491</name>
</gene>
<dbReference type="Proteomes" id="UP000663836">
    <property type="component" value="Unassembled WGS sequence"/>
</dbReference>
<evidence type="ECO:0000256" key="1">
    <source>
        <dbReference type="SAM" id="MobiDB-lite"/>
    </source>
</evidence>
<organism evidence="2 3">
    <name type="scientific">Rotaria sordida</name>
    <dbReference type="NCBI Taxonomy" id="392033"/>
    <lineage>
        <taxon>Eukaryota</taxon>
        <taxon>Metazoa</taxon>
        <taxon>Spiralia</taxon>
        <taxon>Gnathifera</taxon>
        <taxon>Rotifera</taxon>
        <taxon>Eurotatoria</taxon>
        <taxon>Bdelloidea</taxon>
        <taxon>Philodinida</taxon>
        <taxon>Philodinidae</taxon>
        <taxon>Rotaria</taxon>
    </lineage>
</organism>
<dbReference type="EMBL" id="CAJOBD010067562">
    <property type="protein sequence ID" value="CAF4402401.1"/>
    <property type="molecule type" value="Genomic_DNA"/>
</dbReference>
<dbReference type="AlphaFoldDB" id="A0A820PC84"/>
<name>A0A820PC84_9BILA</name>
<accession>A0A820PC84</accession>
<sequence length="108" mass="12934">SIDDDNDDDNDSEDEDNKLTYHHNEPEELKDLDWNDLPNFIRHLDYNQLKVHERQKAHSENRILLSIRRKSIANNIIIRLPYKGTQFYLGSEKDFQQKETDYMKRTGA</sequence>
<evidence type="ECO:0000313" key="3">
    <source>
        <dbReference type="Proteomes" id="UP000663836"/>
    </source>
</evidence>
<proteinExistence type="predicted"/>
<evidence type="ECO:0000313" key="2">
    <source>
        <dbReference type="EMBL" id="CAF4402401.1"/>
    </source>
</evidence>
<feature type="compositionally biased region" description="Acidic residues" evidence="1">
    <location>
        <begin position="1"/>
        <end position="16"/>
    </location>
</feature>
<feature type="region of interest" description="Disordered" evidence="1">
    <location>
        <begin position="1"/>
        <end position="27"/>
    </location>
</feature>
<feature type="compositionally biased region" description="Basic and acidic residues" evidence="1">
    <location>
        <begin position="17"/>
        <end position="27"/>
    </location>
</feature>
<feature type="non-terminal residue" evidence="2">
    <location>
        <position position="1"/>
    </location>
</feature>
<feature type="non-terminal residue" evidence="2">
    <location>
        <position position="108"/>
    </location>
</feature>
<comment type="caution">
    <text evidence="2">The sequence shown here is derived from an EMBL/GenBank/DDBJ whole genome shotgun (WGS) entry which is preliminary data.</text>
</comment>
<protein>
    <submittedName>
        <fullName evidence="2">Uncharacterized protein</fullName>
    </submittedName>
</protein>
<reference evidence="2" key="1">
    <citation type="submission" date="2021-02" db="EMBL/GenBank/DDBJ databases">
        <authorList>
            <person name="Nowell W R."/>
        </authorList>
    </citation>
    <scope>NUCLEOTIDE SEQUENCE</scope>
</reference>